<accession>A0ABS8N7Q6</accession>
<organism evidence="3 4">
    <name type="scientific">Clostridium aromativorans</name>
    <dbReference type="NCBI Taxonomy" id="2836848"/>
    <lineage>
        <taxon>Bacteria</taxon>
        <taxon>Bacillati</taxon>
        <taxon>Bacillota</taxon>
        <taxon>Clostridia</taxon>
        <taxon>Eubacteriales</taxon>
        <taxon>Clostridiaceae</taxon>
        <taxon>Clostridium</taxon>
    </lineage>
</organism>
<dbReference type="Proteomes" id="UP001165422">
    <property type="component" value="Unassembled WGS sequence"/>
</dbReference>
<protein>
    <submittedName>
        <fullName evidence="3">Alpha/beta-type small acid-soluble spore protein</fullName>
    </submittedName>
</protein>
<comment type="caution">
    <text evidence="3">The sequence shown here is derived from an EMBL/GenBank/DDBJ whole genome shotgun (WGS) entry which is preliminary data.</text>
</comment>
<evidence type="ECO:0000256" key="1">
    <source>
        <dbReference type="ARBA" id="ARBA00003863"/>
    </source>
</evidence>
<evidence type="ECO:0000256" key="2">
    <source>
        <dbReference type="ARBA" id="ARBA00022969"/>
    </source>
</evidence>
<evidence type="ECO:0000313" key="3">
    <source>
        <dbReference type="EMBL" id="MCC9295828.1"/>
    </source>
</evidence>
<keyword evidence="4" id="KW-1185">Reference proteome</keyword>
<dbReference type="PANTHER" id="PTHR36107:SF1">
    <property type="entry name" value="SMALL, ACID-SOLUBLE SPORE PROTEIN A"/>
    <property type="match status" value="1"/>
</dbReference>
<evidence type="ECO:0000313" key="4">
    <source>
        <dbReference type="Proteomes" id="UP001165422"/>
    </source>
</evidence>
<dbReference type="InterPro" id="IPR001448">
    <property type="entry name" value="SASP_alpha/beta-type"/>
</dbReference>
<proteinExistence type="predicted"/>
<comment type="function">
    <text evidence="1">SASP are bound to spore DNA. They are double-stranded DNA-binding proteins that cause DNA to change to an a-like conformation. They protect the DNA backbone from chemical and enzymatic cleavage and are thus involved in dormant spore's high resistance to UV light.</text>
</comment>
<keyword evidence="2" id="KW-0749">Sporulation</keyword>
<dbReference type="Pfam" id="PF00269">
    <property type="entry name" value="SASP"/>
    <property type="match status" value="1"/>
</dbReference>
<gene>
    <name evidence="3" type="ORF">LN736_13250</name>
</gene>
<sequence length="66" mass="7285">MSNKPLVPEAKERLNKLKMETANQLGIDLNKKYIAGLTSKDAGKSGGTIGGQMVKKMVQSYKNRFK</sequence>
<dbReference type="InterPro" id="IPR050847">
    <property type="entry name" value="SASP_DNA-binding"/>
</dbReference>
<dbReference type="Gene3D" id="6.10.10.80">
    <property type="entry name" value="Small, acid-soluble spore protein, alpha/beta type-like"/>
    <property type="match status" value="1"/>
</dbReference>
<dbReference type="InterPro" id="IPR038300">
    <property type="entry name" value="SASP_sf_alpha/beta"/>
</dbReference>
<dbReference type="PANTHER" id="PTHR36107">
    <property type="entry name" value="SMALL, ACID-SOLUBLE SPORE PROTEIN A"/>
    <property type="match status" value="1"/>
</dbReference>
<dbReference type="RefSeq" id="WP_150355836.1">
    <property type="nucleotide sequence ID" value="NZ_JAJJPB010000018.1"/>
</dbReference>
<name>A0ABS8N7Q6_9CLOT</name>
<reference evidence="3" key="1">
    <citation type="submission" date="2021-11" db="EMBL/GenBank/DDBJ databases">
        <authorList>
            <person name="Qingchun L."/>
            <person name="Dong Z."/>
            <person name="Zongwei Q."/>
            <person name="Jia Z."/>
            <person name="Duotao L."/>
        </authorList>
    </citation>
    <scope>NUCLEOTIDE SEQUENCE</scope>
    <source>
        <strain evidence="3">WLY-B-L2</strain>
    </source>
</reference>
<dbReference type="EMBL" id="JAJJPB010000018">
    <property type="protein sequence ID" value="MCC9295828.1"/>
    <property type="molecule type" value="Genomic_DNA"/>
</dbReference>